<gene>
    <name evidence="1" type="ORF">C0V82_13720</name>
</gene>
<accession>A0A2K9NDV4</accession>
<organism evidence="1 2">
    <name type="scientific">Niveispirillum cyanobacteriorum</name>
    <dbReference type="NCBI Taxonomy" id="1612173"/>
    <lineage>
        <taxon>Bacteria</taxon>
        <taxon>Pseudomonadati</taxon>
        <taxon>Pseudomonadota</taxon>
        <taxon>Alphaproteobacteria</taxon>
        <taxon>Rhodospirillales</taxon>
        <taxon>Azospirillaceae</taxon>
        <taxon>Niveispirillum</taxon>
    </lineage>
</organism>
<dbReference type="Pfam" id="PF21810">
    <property type="entry name" value="DUF6880"/>
    <property type="match status" value="1"/>
</dbReference>
<dbReference type="OrthoDB" id="7183688at2"/>
<dbReference type="RefSeq" id="WP_102112781.1">
    <property type="nucleotide sequence ID" value="NZ_BMGN01000014.1"/>
</dbReference>
<sequence length="60" mass="6973">MLIDTRAKSPAYGHGAKYLGHLDRLAQQVTDWQSLPDHVRYREQIKKAHGRKLGFWSLVK</sequence>
<evidence type="ECO:0000313" key="2">
    <source>
        <dbReference type="Proteomes" id="UP000234752"/>
    </source>
</evidence>
<dbReference type="AlphaFoldDB" id="A0A2K9NDV4"/>
<name>A0A2K9NDV4_9PROT</name>
<reference evidence="1 2" key="1">
    <citation type="submission" date="2017-12" db="EMBL/GenBank/DDBJ databases">
        <title>Genomes of bacteria within cyanobacterial aggregates.</title>
        <authorList>
            <person name="Cai H."/>
        </authorList>
    </citation>
    <scope>NUCLEOTIDE SEQUENCE [LARGE SCALE GENOMIC DNA]</scope>
    <source>
        <strain evidence="1 2">TH16</strain>
    </source>
</reference>
<proteinExistence type="predicted"/>
<dbReference type="EMBL" id="CP025611">
    <property type="protein sequence ID" value="AUN31172.1"/>
    <property type="molecule type" value="Genomic_DNA"/>
</dbReference>
<evidence type="ECO:0000313" key="1">
    <source>
        <dbReference type="EMBL" id="AUN31172.1"/>
    </source>
</evidence>
<protein>
    <submittedName>
        <fullName evidence="1">Uncharacterized protein</fullName>
    </submittedName>
</protein>
<dbReference type="KEGG" id="ncb:C0V82_13720"/>
<keyword evidence="2" id="KW-1185">Reference proteome</keyword>
<dbReference type="InterPro" id="IPR049245">
    <property type="entry name" value="DUF6880"/>
</dbReference>
<dbReference type="Proteomes" id="UP000234752">
    <property type="component" value="Chromosome eg_1"/>
</dbReference>